<organism evidence="1 2">
    <name type="scientific">Oceanispirochaeta crateris</name>
    <dbReference type="NCBI Taxonomy" id="2518645"/>
    <lineage>
        <taxon>Bacteria</taxon>
        <taxon>Pseudomonadati</taxon>
        <taxon>Spirochaetota</taxon>
        <taxon>Spirochaetia</taxon>
        <taxon>Spirochaetales</taxon>
        <taxon>Spirochaetaceae</taxon>
        <taxon>Oceanispirochaeta</taxon>
    </lineage>
</organism>
<dbReference type="InterPro" id="IPR036388">
    <property type="entry name" value="WH-like_DNA-bd_sf"/>
</dbReference>
<evidence type="ECO:0000313" key="1">
    <source>
        <dbReference type="EMBL" id="QEN07339.1"/>
    </source>
</evidence>
<protein>
    <recommendedName>
        <fullName evidence="3">MarR family transcriptional regulator</fullName>
    </recommendedName>
</protein>
<dbReference type="KEGG" id="ock:EXM22_04800"/>
<dbReference type="AlphaFoldDB" id="A0A5C1QJK0"/>
<evidence type="ECO:0000313" key="2">
    <source>
        <dbReference type="Proteomes" id="UP000324209"/>
    </source>
</evidence>
<keyword evidence="2" id="KW-1185">Reference proteome</keyword>
<gene>
    <name evidence="1" type="ORF">EXM22_04800</name>
</gene>
<dbReference type="Proteomes" id="UP000324209">
    <property type="component" value="Chromosome"/>
</dbReference>
<reference evidence="1 2" key="1">
    <citation type="submission" date="2019-02" db="EMBL/GenBank/DDBJ databases">
        <title>Complete Genome Sequence and Methylome Analysis of free living Spirochaetas.</title>
        <authorList>
            <person name="Fomenkov A."/>
            <person name="Dubinina G."/>
            <person name="Leshcheva N."/>
            <person name="Mikheeva N."/>
            <person name="Grabovich M."/>
            <person name="Vincze T."/>
            <person name="Roberts R.J."/>
        </authorList>
    </citation>
    <scope>NUCLEOTIDE SEQUENCE [LARGE SCALE GENOMIC DNA]</scope>
    <source>
        <strain evidence="1 2">K2</strain>
    </source>
</reference>
<dbReference type="EMBL" id="CP036150">
    <property type="protein sequence ID" value="QEN07339.1"/>
    <property type="molecule type" value="Genomic_DNA"/>
</dbReference>
<dbReference type="Gene3D" id="1.10.10.10">
    <property type="entry name" value="Winged helix-like DNA-binding domain superfamily/Winged helix DNA-binding domain"/>
    <property type="match status" value="1"/>
</dbReference>
<dbReference type="RefSeq" id="WP_149485420.1">
    <property type="nucleotide sequence ID" value="NZ_CP036150.1"/>
</dbReference>
<sequence>MNDLVERTIQYVESILGVFLSVKDYTQKDHLSLLLQNHYKIFEANLLDEIVLLIIPREKKNQSPSILKKHFFQIEKKTGLYSIYLCNETNSYARKELIKNKISFIVPDNQLYLPRLGVCLREYYKSNLVTGNLSLSTVAQLVLLYHFHNRERTELSPSFLAAKLGYSTMSFSRVFKELEVLNLGTLKKQGRKRIIVFNYKGEELWKASLPFMVSPVKRIISIPSDYEVSKELALSGHSALSKRTMINPPPHPVYAMSLTLFNARMKNEVWEILPDGSSDKIDLQLWRYNPVLFSTENKIDKLSLYLSLKDNGDERIESALEELLEDFKW</sequence>
<proteinExistence type="predicted"/>
<dbReference type="OrthoDB" id="1550929at2"/>
<name>A0A5C1QJK0_9SPIO</name>
<accession>A0A5C1QJK0</accession>
<evidence type="ECO:0008006" key="3">
    <source>
        <dbReference type="Google" id="ProtNLM"/>
    </source>
</evidence>